<dbReference type="EMBL" id="QKKF02011937">
    <property type="protein sequence ID" value="RZF43953.1"/>
    <property type="molecule type" value="Genomic_DNA"/>
</dbReference>
<evidence type="ECO:0000256" key="1">
    <source>
        <dbReference type="ARBA" id="ARBA00023157"/>
    </source>
</evidence>
<keyword evidence="1" id="KW-1015">Disulfide bond</keyword>
<dbReference type="STRING" id="195883.A0A482XE03"/>
<dbReference type="InParanoid" id="A0A482XE03"/>
<evidence type="ECO:0000313" key="5">
    <source>
        <dbReference type="EMBL" id="RZF43953.1"/>
    </source>
</evidence>
<dbReference type="GO" id="GO:0006508">
    <property type="term" value="P:proteolysis"/>
    <property type="evidence" value="ECO:0007669"/>
    <property type="project" value="InterPro"/>
</dbReference>
<evidence type="ECO:0000313" key="6">
    <source>
        <dbReference type="Proteomes" id="UP000291343"/>
    </source>
</evidence>
<evidence type="ECO:0000256" key="2">
    <source>
        <dbReference type="ARBA" id="ARBA00024195"/>
    </source>
</evidence>
<protein>
    <recommendedName>
        <fullName evidence="4">Peptidase S1 domain-containing protein</fullName>
    </recommendedName>
</protein>
<dbReference type="Gene3D" id="2.40.10.10">
    <property type="entry name" value="Trypsin-like serine proteases"/>
    <property type="match status" value="2"/>
</dbReference>
<dbReference type="PANTHER" id="PTHR24256">
    <property type="entry name" value="TRYPTASE-RELATED"/>
    <property type="match status" value="1"/>
</dbReference>
<dbReference type="PROSITE" id="PS50240">
    <property type="entry name" value="TRYPSIN_DOM"/>
    <property type="match status" value="1"/>
</dbReference>
<dbReference type="SUPFAM" id="SSF50494">
    <property type="entry name" value="Trypsin-like serine proteases"/>
    <property type="match status" value="1"/>
</dbReference>
<feature type="chain" id="PRO_5019869355" description="Peptidase S1 domain-containing protein" evidence="3">
    <location>
        <begin position="19"/>
        <end position="335"/>
    </location>
</feature>
<keyword evidence="6" id="KW-1185">Reference proteome</keyword>
<dbReference type="InterPro" id="IPR001254">
    <property type="entry name" value="Trypsin_dom"/>
</dbReference>
<evidence type="ECO:0000256" key="3">
    <source>
        <dbReference type="SAM" id="SignalP"/>
    </source>
</evidence>
<evidence type="ECO:0000259" key="4">
    <source>
        <dbReference type="PROSITE" id="PS50240"/>
    </source>
</evidence>
<dbReference type="GO" id="GO:0004252">
    <property type="term" value="F:serine-type endopeptidase activity"/>
    <property type="evidence" value="ECO:0007669"/>
    <property type="project" value="InterPro"/>
</dbReference>
<comment type="caution">
    <text evidence="5">The sequence shown here is derived from an EMBL/GenBank/DDBJ whole genome shotgun (WGS) entry which is preliminary data.</text>
</comment>
<sequence>MKTFSFFIGVVSINLVKGFMNPVFHKNWALVNDDNCGLQPALPGGLDAEIDNTTRNAKLGEYPWVVLIYLWNSPTGEPKKCMGTIISKRYILTASSCFAIYGNATSIHENIQVVAGESDTFQDHDCDESNRSNCAPFTNSYKVTKVLFFNKNLLAVNGMNIALIQTAENIEFHDYTVPICLERGELLFKVYEGELGVKVTGWGVNTYDRRKVESKHKYDSILQHAPVRLFKQDENYIVYDFLPDSFQQNELNSVSYFGVKATGEESFHDADIGGPLMVKKQLTDQDRPRFYLYGIMSFQVTTSLPELVKRDIHIYSICTKVRYYMKWIMDNTIIA</sequence>
<dbReference type="Pfam" id="PF00089">
    <property type="entry name" value="Trypsin"/>
    <property type="match status" value="1"/>
</dbReference>
<dbReference type="AlphaFoldDB" id="A0A482XE03"/>
<organism evidence="5 6">
    <name type="scientific">Laodelphax striatellus</name>
    <name type="common">Small brown planthopper</name>
    <name type="synonym">Delphax striatella</name>
    <dbReference type="NCBI Taxonomy" id="195883"/>
    <lineage>
        <taxon>Eukaryota</taxon>
        <taxon>Metazoa</taxon>
        <taxon>Ecdysozoa</taxon>
        <taxon>Arthropoda</taxon>
        <taxon>Hexapoda</taxon>
        <taxon>Insecta</taxon>
        <taxon>Pterygota</taxon>
        <taxon>Neoptera</taxon>
        <taxon>Paraneoptera</taxon>
        <taxon>Hemiptera</taxon>
        <taxon>Auchenorrhyncha</taxon>
        <taxon>Fulgoroidea</taxon>
        <taxon>Delphacidae</taxon>
        <taxon>Criomorphinae</taxon>
        <taxon>Laodelphax</taxon>
    </lineage>
</organism>
<keyword evidence="3" id="KW-0732">Signal</keyword>
<dbReference type="InterPro" id="IPR051487">
    <property type="entry name" value="Ser/Thr_Proteases_Immune/Dev"/>
</dbReference>
<dbReference type="OrthoDB" id="6751076at2759"/>
<dbReference type="SMR" id="A0A482XE03"/>
<comment type="similarity">
    <text evidence="2">Belongs to the peptidase S1 family. CLIP subfamily.</text>
</comment>
<reference evidence="5 6" key="1">
    <citation type="journal article" date="2017" name="Gigascience">
        <title>Genome sequence of the small brown planthopper, Laodelphax striatellus.</title>
        <authorList>
            <person name="Zhu J."/>
            <person name="Jiang F."/>
            <person name="Wang X."/>
            <person name="Yang P."/>
            <person name="Bao Y."/>
            <person name="Zhao W."/>
            <person name="Wang W."/>
            <person name="Lu H."/>
            <person name="Wang Q."/>
            <person name="Cui N."/>
            <person name="Li J."/>
            <person name="Chen X."/>
            <person name="Luo L."/>
            <person name="Yu J."/>
            <person name="Kang L."/>
            <person name="Cui F."/>
        </authorList>
    </citation>
    <scope>NUCLEOTIDE SEQUENCE [LARGE SCALE GENOMIC DNA]</scope>
    <source>
        <strain evidence="5">Lst14</strain>
    </source>
</reference>
<dbReference type="InterPro" id="IPR009003">
    <property type="entry name" value="Peptidase_S1_PA"/>
</dbReference>
<accession>A0A482XE03</accession>
<name>A0A482XE03_LAOST</name>
<dbReference type="SMART" id="SM00020">
    <property type="entry name" value="Tryp_SPc"/>
    <property type="match status" value="1"/>
</dbReference>
<gene>
    <name evidence="5" type="ORF">LSTR_LSTR006761</name>
</gene>
<dbReference type="Proteomes" id="UP000291343">
    <property type="component" value="Unassembled WGS sequence"/>
</dbReference>
<proteinExistence type="inferred from homology"/>
<feature type="domain" description="Peptidase S1" evidence="4">
    <location>
        <begin position="42"/>
        <end position="333"/>
    </location>
</feature>
<feature type="signal peptide" evidence="3">
    <location>
        <begin position="1"/>
        <end position="18"/>
    </location>
</feature>
<dbReference type="InterPro" id="IPR043504">
    <property type="entry name" value="Peptidase_S1_PA_chymotrypsin"/>
</dbReference>